<evidence type="ECO:0000313" key="4">
    <source>
        <dbReference type="EMBL" id="CAA7032476.1"/>
    </source>
</evidence>
<gene>
    <name evidence="4" type="ORF">MERR_LOCUS19711</name>
    <name evidence="3" type="ORF">MERR_LOCUS9612</name>
</gene>
<evidence type="ECO:0000256" key="2">
    <source>
        <dbReference type="SAM" id="Phobius"/>
    </source>
</evidence>
<name>A0A6D2I3W7_9BRAS</name>
<feature type="compositionally biased region" description="Acidic residues" evidence="1">
    <location>
        <begin position="82"/>
        <end position="116"/>
    </location>
</feature>
<keyword evidence="2" id="KW-0812">Transmembrane</keyword>
<evidence type="ECO:0000256" key="1">
    <source>
        <dbReference type="SAM" id="MobiDB-lite"/>
    </source>
</evidence>
<dbReference type="Proteomes" id="UP000467841">
    <property type="component" value="Unassembled WGS sequence"/>
</dbReference>
<evidence type="ECO:0000313" key="3">
    <source>
        <dbReference type="EMBL" id="CAA7022377.1"/>
    </source>
</evidence>
<keyword evidence="2" id="KW-0472">Membrane</keyword>
<feature type="region of interest" description="Disordered" evidence="1">
    <location>
        <begin position="70"/>
        <end position="119"/>
    </location>
</feature>
<keyword evidence="2" id="KW-1133">Transmembrane helix</keyword>
<reference evidence="3 5" key="1">
    <citation type="submission" date="2020-01" db="EMBL/GenBank/DDBJ databases">
        <authorList>
            <person name="Mishra B."/>
        </authorList>
    </citation>
    <scope>NUCLEOTIDE SEQUENCE [LARGE SCALE GENOMIC DNA]</scope>
</reference>
<protein>
    <submittedName>
        <fullName evidence="3">Uncharacterized protein</fullName>
    </submittedName>
</protein>
<dbReference type="EMBL" id="CACVBM020001121">
    <property type="protein sequence ID" value="CAA7032476.1"/>
    <property type="molecule type" value="Genomic_DNA"/>
</dbReference>
<feature type="transmembrane region" description="Helical" evidence="2">
    <location>
        <begin position="34"/>
        <end position="54"/>
    </location>
</feature>
<dbReference type="AlphaFoldDB" id="A0A6D2I3W7"/>
<proteinExistence type="predicted"/>
<dbReference type="EMBL" id="CACVBM020000677">
    <property type="protein sequence ID" value="CAA7022377.1"/>
    <property type="molecule type" value="Genomic_DNA"/>
</dbReference>
<feature type="compositionally biased region" description="Basic and acidic residues" evidence="1">
    <location>
        <begin position="70"/>
        <end position="81"/>
    </location>
</feature>
<keyword evidence="5" id="KW-1185">Reference proteome</keyword>
<sequence>MPLFSARSGVMKQFDAPESNKTWDSKPPTNKVDIVAMALYTGGVGVYWAAALTVPGRRWAESVRLGVELKTKDLEKVKDDEENKEDDEDEDEDDEDEDDMFDWCDDSDGASSGDEDFTFHGLALEGVENKKNYEE</sequence>
<evidence type="ECO:0000313" key="5">
    <source>
        <dbReference type="Proteomes" id="UP000467841"/>
    </source>
</evidence>
<organism evidence="3 5">
    <name type="scientific">Microthlaspi erraticum</name>
    <dbReference type="NCBI Taxonomy" id="1685480"/>
    <lineage>
        <taxon>Eukaryota</taxon>
        <taxon>Viridiplantae</taxon>
        <taxon>Streptophyta</taxon>
        <taxon>Embryophyta</taxon>
        <taxon>Tracheophyta</taxon>
        <taxon>Spermatophyta</taxon>
        <taxon>Magnoliopsida</taxon>
        <taxon>eudicotyledons</taxon>
        <taxon>Gunneridae</taxon>
        <taxon>Pentapetalae</taxon>
        <taxon>rosids</taxon>
        <taxon>malvids</taxon>
        <taxon>Brassicales</taxon>
        <taxon>Brassicaceae</taxon>
        <taxon>Coluteocarpeae</taxon>
        <taxon>Microthlaspi</taxon>
    </lineage>
</organism>
<accession>A0A6D2I3W7</accession>
<feature type="region of interest" description="Disordered" evidence="1">
    <location>
        <begin position="1"/>
        <end position="28"/>
    </location>
</feature>